<evidence type="ECO:0000313" key="1">
    <source>
        <dbReference type="EMBL" id="MBC5784459.1"/>
    </source>
</evidence>
<dbReference type="Proteomes" id="UP000608513">
    <property type="component" value="Unassembled WGS sequence"/>
</dbReference>
<organism evidence="1 2">
    <name type="scientific">Ramlibacter cellulosilyticus</name>
    <dbReference type="NCBI Taxonomy" id="2764187"/>
    <lineage>
        <taxon>Bacteria</taxon>
        <taxon>Pseudomonadati</taxon>
        <taxon>Pseudomonadota</taxon>
        <taxon>Betaproteobacteria</taxon>
        <taxon>Burkholderiales</taxon>
        <taxon>Comamonadaceae</taxon>
        <taxon>Ramlibacter</taxon>
    </lineage>
</organism>
<evidence type="ECO:0000313" key="2">
    <source>
        <dbReference type="Proteomes" id="UP000608513"/>
    </source>
</evidence>
<keyword evidence="2" id="KW-1185">Reference proteome</keyword>
<proteinExistence type="predicted"/>
<accession>A0A923MUK2</accession>
<dbReference type="EMBL" id="JACORT010000006">
    <property type="protein sequence ID" value="MBC5784459.1"/>
    <property type="molecule type" value="Genomic_DNA"/>
</dbReference>
<dbReference type="AlphaFoldDB" id="A0A923MUK2"/>
<dbReference type="InterPro" id="IPR007813">
    <property type="entry name" value="PilN"/>
</dbReference>
<reference evidence="1" key="1">
    <citation type="submission" date="2020-08" db="EMBL/GenBank/DDBJ databases">
        <title>Ramlibacter sp. USB13 16S ribosomal RNA gene genome sequencing and assembly.</title>
        <authorList>
            <person name="Kang M."/>
        </authorList>
    </citation>
    <scope>NUCLEOTIDE SEQUENCE</scope>
    <source>
        <strain evidence="1">USB13</strain>
    </source>
</reference>
<sequence>MSPSWRRRVGLFVEPGAVGAPAVPVQRAEVAATLSNQLVRYALVPDATALRNDAERQAAAQHALVQTYGDAARGWDVAVDRAGHFPQLLVAGIDAGLREQVEVPLREAGASSVVVQPALASALAVAGAPPAGWVAVLEPGRIVLAAFGGGALLAVRSQRVRGALADDLLVLLQQSRLLDGVPSDADEVRVCAEGLAGEVALPGFRAVPVPMDFRAPQRPPRRSDPVQLAFGRAPSLVRGAELAWLGVAALVFVAAAWQYTQLAGQRSALQATLAEADRFSQRQATQPLDASRPEARALAAEVVRANAVAARLQVPWEALFTDLELAAGEGVTLTGLEPEGGMRRLRITGEARRFEDLTQYLRRLEGTPALHNVFLTSHEQRDRGVAFTLTADWVRSDEPVRP</sequence>
<dbReference type="Pfam" id="PF05137">
    <property type="entry name" value="PilN"/>
    <property type="match status" value="1"/>
</dbReference>
<comment type="caution">
    <text evidence="1">The sequence shown here is derived from an EMBL/GenBank/DDBJ whole genome shotgun (WGS) entry which is preliminary data.</text>
</comment>
<dbReference type="RefSeq" id="WP_187077199.1">
    <property type="nucleotide sequence ID" value="NZ_JACORT010000006.1"/>
</dbReference>
<gene>
    <name evidence="1" type="ORF">H8N03_16040</name>
</gene>
<name>A0A923MUK2_9BURK</name>
<protein>
    <submittedName>
        <fullName evidence="1">PilN domain-containing protein</fullName>
    </submittedName>
</protein>